<keyword evidence="2" id="KW-0812">Transmembrane</keyword>
<dbReference type="Gene3D" id="3.30.700.10">
    <property type="entry name" value="Glycoprotein, Type 4 Pilin"/>
    <property type="match status" value="1"/>
</dbReference>
<comment type="caution">
    <text evidence="3">The sequence shown here is derived from an EMBL/GenBank/DDBJ whole genome shotgun (WGS) entry which is preliminary data.</text>
</comment>
<evidence type="ECO:0000256" key="2">
    <source>
        <dbReference type="SAM" id="Phobius"/>
    </source>
</evidence>
<reference evidence="4" key="1">
    <citation type="submission" date="2017-09" db="EMBL/GenBank/DDBJ databases">
        <title>Depth-based differentiation of microbial function through sediment-hosted aquifers and enrichment of novel symbionts in the deep terrestrial subsurface.</title>
        <authorList>
            <person name="Probst A.J."/>
            <person name="Ladd B."/>
            <person name="Jarett J.K."/>
            <person name="Geller-Mcgrath D.E."/>
            <person name="Sieber C.M.K."/>
            <person name="Emerson J.B."/>
            <person name="Anantharaman K."/>
            <person name="Thomas B.C."/>
            <person name="Malmstrom R."/>
            <person name="Stieglmeier M."/>
            <person name="Klingl A."/>
            <person name="Woyke T."/>
            <person name="Ryan C.M."/>
            <person name="Banfield J.F."/>
        </authorList>
    </citation>
    <scope>NUCLEOTIDE SEQUENCE [LARGE SCALE GENOMIC DNA]</scope>
</reference>
<keyword evidence="2" id="KW-0472">Membrane</keyword>
<evidence type="ECO:0008006" key="5">
    <source>
        <dbReference type="Google" id="ProtNLM"/>
    </source>
</evidence>
<proteinExistence type="predicted"/>
<accession>A0A2H0YL49</accession>
<protein>
    <recommendedName>
        <fullName evidence="5">General secretion pathway GspH domain-containing protein</fullName>
    </recommendedName>
</protein>
<dbReference type="AlphaFoldDB" id="A0A2H0YL49"/>
<evidence type="ECO:0000313" key="3">
    <source>
        <dbReference type="EMBL" id="PIS39156.1"/>
    </source>
</evidence>
<dbReference type="InterPro" id="IPR012902">
    <property type="entry name" value="N_methyl_site"/>
</dbReference>
<dbReference type="InterPro" id="IPR045584">
    <property type="entry name" value="Pilin-like"/>
</dbReference>
<keyword evidence="2" id="KW-1133">Transmembrane helix</keyword>
<feature type="transmembrane region" description="Helical" evidence="2">
    <location>
        <begin position="21"/>
        <end position="42"/>
    </location>
</feature>
<dbReference type="PROSITE" id="PS00409">
    <property type="entry name" value="PROKAR_NTER_METHYL"/>
    <property type="match status" value="1"/>
</dbReference>
<evidence type="ECO:0000256" key="1">
    <source>
        <dbReference type="SAM" id="MobiDB-lite"/>
    </source>
</evidence>
<gene>
    <name evidence="3" type="ORF">COT33_03465</name>
</gene>
<dbReference type="Proteomes" id="UP000230088">
    <property type="component" value="Unassembled WGS sequence"/>
</dbReference>
<evidence type="ECO:0000313" key="4">
    <source>
        <dbReference type="Proteomes" id="UP000230088"/>
    </source>
</evidence>
<name>A0A2H0YL49_9BACT</name>
<dbReference type="EMBL" id="PEYD01000067">
    <property type="protein sequence ID" value="PIS39156.1"/>
    <property type="molecule type" value="Genomic_DNA"/>
</dbReference>
<feature type="compositionally biased region" description="Polar residues" evidence="1">
    <location>
        <begin position="157"/>
        <end position="171"/>
    </location>
</feature>
<organism evidence="3 4">
    <name type="scientific">Candidatus Nealsonbacteria bacterium CG08_land_8_20_14_0_20_38_20</name>
    <dbReference type="NCBI Taxonomy" id="1974705"/>
    <lineage>
        <taxon>Bacteria</taxon>
        <taxon>Candidatus Nealsoniibacteriota</taxon>
    </lineage>
</organism>
<sequence>MSSKFKIQNSKLKTGFTLVELIVVLGIMIILIALTVPAYQIFKREADLTNSTEEIINNLRLAQSKTLASEGAGKWGLYFSTSTNQYVLFKGNNYATRATSSDEVHKLKETIEFFDVSLAGGNEVVFDRVTGTSGQPGIVSLRLKSDPTKIKTIYVENSGQVGQNAPSSPSDSARKKDSRHVHFDYSRQIATSSEILTLIFGSDDFFTSTTSQDVVISENLKDGQIYWEGEVNAFGSIQKLKIHTHRLNESSSPKTVFSIHRDRRYNNKALSIEIKDTPDPDIGTLIGYTATGTDALIGTSIYVSNTQRQ</sequence>
<dbReference type="SUPFAM" id="SSF54523">
    <property type="entry name" value="Pili subunits"/>
    <property type="match status" value="1"/>
</dbReference>
<feature type="region of interest" description="Disordered" evidence="1">
    <location>
        <begin position="157"/>
        <end position="178"/>
    </location>
</feature>